<name>A0A0A9BB66_ARUDO</name>
<feature type="region of interest" description="Disordered" evidence="1">
    <location>
        <begin position="42"/>
        <end position="90"/>
    </location>
</feature>
<sequence length="120" mass="13804">MPIVVIKLVVKEPSENRSRRQLLPPLTAVANEQQIDEVVVVGASPRQRRSHGSPTRPPRHLPATRCRETGRERENEITTPRNHRSNRRRNEWEAPEFLPADAGNRVDSIGFGSRTARWWI</sequence>
<proteinExistence type="predicted"/>
<feature type="compositionally biased region" description="Basic and acidic residues" evidence="1">
    <location>
        <begin position="65"/>
        <end position="76"/>
    </location>
</feature>
<dbReference type="EMBL" id="GBRH01236696">
    <property type="protein sequence ID" value="JAD61199.1"/>
    <property type="molecule type" value="Transcribed_RNA"/>
</dbReference>
<organism evidence="2">
    <name type="scientific">Arundo donax</name>
    <name type="common">Giant reed</name>
    <name type="synonym">Donax arundinaceus</name>
    <dbReference type="NCBI Taxonomy" id="35708"/>
    <lineage>
        <taxon>Eukaryota</taxon>
        <taxon>Viridiplantae</taxon>
        <taxon>Streptophyta</taxon>
        <taxon>Embryophyta</taxon>
        <taxon>Tracheophyta</taxon>
        <taxon>Spermatophyta</taxon>
        <taxon>Magnoliopsida</taxon>
        <taxon>Liliopsida</taxon>
        <taxon>Poales</taxon>
        <taxon>Poaceae</taxon>
        <taxon>PACMAD clade</taxon>
        <taxon>Arundinoideae</taxon>
        <taxon>Arundineae</taxon>
        <taxon>Arundo</taxon>
    </lineage>
</organism>
<accession>A0A0A9BB66</accession>
<dbReference type="AlphaFoldDB" id="A0A0A9BB66"/>
<evidence type="ECO:0000313" key="2">
    <source>
        <dbReference type="EMBL" id="JAD61199.1"/>
    </source>
</evidence>
<reference evidence="2" key="1">
    <citation type="submission" date="2014-09" db="EMBL/GenBank/DDBJ databases">
        <authorList>
            <person name="Magalhaes I.L.F."/>
            <person name="Oliveira U."/>
            <person name="Santos F.R."/>
            <person name="Vidigal T.H.D.A."/>
            <person name="Brescovit A.D."/>
            <person name="Santos A.J."/>
        </authorList>
    </citation>
    <scope>NUCLEOTIDE SEQUENCE</scope>
    <source>
        <tissue evidence="2">Shoot tissue taken approximately 20 cm above the soil surface</tissue>
    </source>
</reference>
<protein>
    <submittedName>
        <fullName evidence="2">Uncharacterized protein</fullName>
    </submittedName>
</protein>
<evidence type="ECO:0000256" key="1">
    <source>
        <dbReference type="SAM" id="MobiDB-lite"/>
    </source>
</evidence>
<reference evidence="2" key="2">
    <citation type="journal article" date="2015" name="Data Brief">
        <title>Shoot transcriptome of the giant reed, Arundo donax.</title>
        <authorList>
            <person name="Barrero R.A."/>
            <person name="Guerrero F.D."/>
            <person name="Moolhuijzen P."/>
            <person name="Goolsby J.A."/>
            <person name="Tidwell J."/>
            <person name="Bellgard S.E."/>
            <person name="Bellgard M.I."/>
        </authorList>
    </citation>
    <scope>NUCLEOTIDE SEQUENCE</scope>
    <source>
        <tissue evidence="2">Shoot tissue taken approximately 20 cm above the soil surface</tissue>
    </source>
</reference>